<dbReference type="SMART" id="SM00256">
    <property type="entry name" value="FBOX"/>
    <property type="match status" value="1"/>
</dbReference>
<evidence type="ECO:0000313" key="2">
    <source>
        <dbReference type="EMBL" id="KAF8449416.1"/>
    </source>
</evidence>
<dbReference type="Pfam" id="PF12937">
    <property type="entry name" value="F-box-like"/>
    <property type="match status" value="1"/>
</dbReference>
<sequence>MSDSTVLSLCQLPPEVLHVIFYYLDIPDILRLRRVSRFLNGISHSRQVWTNAYRTAEFVHPPGPFLWRSTYDLEKALVCGFRVDRNLRSGSGAAQTEKRALKMREIRCKNFYGGVNLVFGRFLLIGFRNKICCYDLNIEVLDSNRDPIIIYRSPGQQLGEFYCVSSFDVEGRPFACAVLLHLKGTAGRRRDLTPQFSIYLLHVGEQSGVTLDLLHQFVSLTMLTDSINLGPRVIVFQNDKGRHVVALDVHTRTEFLIPSIHALMEAAGITEFIPMRFSSTSISTSTHVVMGRSYFSGDGRRTFFQAFSLPPSNNQCPSTSLSPSHRGVISDIEVFDNALLHDAIVDSSTKDVLITIRVHTRAAGDLKCEHGILRLSTDGTITFQLLGDLGQLSHSPSHRPSGSFHGSGRAFTFELAGHHGLISAVDYDLRASGNDDNETKVAEYPRVVRCSSYHDLEDYDPYSGRLCIARHISNLYPPVIEIVDLSI</sequence>
<evidence type="ECO:0000259" key="1">
    <source>
        <dbReference type="PROSITE" id="PS50181"/>
    </source>
</evidence>
<keyword evidence="3" id="KW-1185">Reference proteome</keyword>
<dbReference type="InterPro" id="IPR001810">
    <property type="entry name" value="F-box_dom"/>
</dbReference>
<reference evidence="2" key="1">
    <citation type="submission" date="2019-10" db="EMBL/GenBank/DDBJ databases">
        <authorList>
            <consortium name="DOE Joint Genome Institute"/>
            <person name="Kuo A."/>
            <person name="Miyauchi S."/>
            <person name="Kiss E."/>
            <person name="Drula E."/>
            <person name="Kohler A."/>
            <person name="Sanchez-Garcia M."/>
            <person name="Andreopoulos B."/>
            <person name="Barry K.W."/>
            <person name="Bonito G."/>
            <person name="Buee M."/>
            <person name="Carver A."/>
            <person name="Chen C."/>
            <person name="Cichocki N."/>
            <person name="Clum A."/>
            <person name="Culley D."/>
            <person name="Crous P.W."/>
            <person name="Fauchery L."/>
            <person name="Girlanda M."/>
            <person name="Hayes R."/>
            <person name="Keri Z."/>
            <person name="LaButti K."/>
            <person name="Lipzen A."/>
            <person name="Lombard V."/>
            <person name="Magnuson J."/>
            <person name="Maillard F."/>
            <person name="Morin E."/>
            <person name="Murat C."/>
            <person name="Nolan M."/>
            <person name="Ohm R."/>
            <person name="Pangilinan J."/>
            <person name="Pereira M."/>
            <person name="Perotto S."/>
            <person name="Peter M."/>
            <person name="Riley R."/>
            <person name="Sitrit Y."/>
            <person name="Stielow B."/>
            <person name="Szollosi G."/>
            <person name="Zifcakova L."/>
            <person name="Stursova M."/>
            <person name="Spatafora J.W."/>
            <person name="Tedersoo L."/>
            <person name="Vaario L.-M."/>
            <person name="Yamada A."/>
            <person name="Yan M."/>
            <person name="Wang P."/>
            <person name="Xu J."/>
            <person name="Bruns T."/>
            <person name="Baldrian P."/>
            <person name="Vilgalys R."/>
            <person name="Henrissat B."/>
            <person name="Grigoriev I.V."/>
            <person name="Hibbett D."/>
            <person name="Nagy L.G."/>
            <person name="Martin F.M."/>
        </authorList>
    </citation>
    <scope>NUCLEOTIDE SEQUENCE</scope>
    <source>
        <strain evidence="2">BED1</strain>
    </source>
</reference>
<dbReference type="PROSITE" id="PS50181">
    <property type="entry name" value="FBOX"/>
    <property type="match status" value="1"/>
</dbReference>
<evidence type="ECO:0000313" key="3">
    <source>
        <dbReference type="Proteomes" id="UP001194468"/>
    </source>
</evidence>
<proteinExistence type="predicted"/>
<feature type="domain" description="F-box" evidence="1">
    <location>
        <begin position="6"/>
        <end position="52"/>
    </location>
</feature>
<gene>
    <name evidence="2" type="ORF">L210DRAFT_3641001</name>
</gene>
<organism evidence="2 3">
    <name type="scientific">Boletus edulis BED1</name>
    <dbReference type="NCBI Taxonomy" id="1328754"/>
    <lineage>
        <taxon>Eukaryota</taxon>
        <taxon>Fungi</taxon>
        <taxon>Dikarya</taxon>
        <taxon>Basidiomycota</taxon>
        <taxon>Agaricomycotina</taxon>
        <taxon>Agaricomycetes</taxon>
        <taxon>Agaricomycetidae</taxon>
        <taxon>Boletales</taxon>
        <taxon>Boletineae</taxon>
        <taxon>Boletaceae</taxon>
        <taxon>Boletoideae</taxon>
        <taxon>Boletus</taxon>
    </lineage>
</organism>
<protein>
    <recommendedName>
        <fullName evidence="1">F-box domain-containing protein</fullName>
    </recommendedName>
</protein>
<reference evidence="2" key="2">
    <citation type="journal article" date="2020" name="Nat. Commun.">
        <title>Large-scale genome sequencing of mycorrhizal fungi provides insights into the early evolution of symbiotic traits.</title>
        <authorList>
            <person name="Miyauchi S."/>
            <person name="Kiss E."/>
            <person name="Kuo A."/>
            <person name="Drula E."/>
            <person name="Kohler A."/>
            <person name="Sanchez-Garcia M."/>
            <person name="Morin E."/>
            <person name="Andreopoulos B."/>
            <person name="Barry K.W."/>
            <person name="Bonito G."/>
            <person name="Buee M."/>
            <person name="Carver A."/>
            <person name="Chen C."/>
            <person name="Cichocki N."/>
            <person name="Clum A."/>
            <person name="Culley D."/>
            <person name="Crous P.W."/>
            <person name="Fauchery L."/>
            <person name="Girlanda M."/>
            <person name="Hayes R.D."/>
            <person name="Keri Z."/>
            <person name="LaButti K."/>
            <person name="Lipzen A."/>
            <person name="Lombard V."/>
            <person name="Magnuson J."/>
            <person name="Maillard F."/>
            <person name="Murat C."/>
            <person name="Nolan M."/>
            <person name="Ohm R.A."/>
            <person name="Pangilinan J."/>
            <person name="Pereira M.F."/>
            <person name="Perotto S."/>
            <person name="Peter M."/>
            <person name="Pfister S."/>
            <person name="Riley R."/>
            <person name="Sitrit Y."/>
            <person name="Stielow J.B."/>
            <person name="Szollosi G."/>
            <person name="Zifcakova L."/>
            <person name="Stursova M."/>
            <person name="Spatafora J.W."/>
            <person name="Tedersoo L."/>
            <person name="Vaario L.M."/>
            <person name="Yamada A."/>
            <person name="Yan M."/>
            <person name="Wang P."/>
            <person name="Xu J."/>
            <person name="Bruns T."/>
            <person name="Baldrian P."/>
            <person name="Vilgalys R."/>
            <person name="Dunand C."/>
            <person name="Henrissat B."/>
            <person name="Grigoriev I.V."/>
            <person name="Hibbett D."/>
            <person name="Nagy L.G."/>
            <person name="Martin F.M."/>
        </authorList>
    </citation>
    <scope>NUCLEOTIDE SEQUENCE</scope>
    <source>
        <strain evidence="2">BED1</strain>
    </source>
</reference>
<dbReference type="InterPro" id="IPR036047">
    <property type="entry name" value="F-box-like_dom_sf"/>
</dbReference>
<dbReference type="AlphaFoldDB" id="A0AAD4GJZ9"/>
<accession>A0AAD4GJZ9</accession>
<dbReference type="SUPFAM" id="SSF81383">
    <property type="entry name" value="F-box domain"/>
    <property type="match status" value="1"/>
</dbReference>
<dbReference type="Proteomes" id="UP001194468">
    <property type="component" value="Unassembled WGS sequence"/>
</dbReference>
<name>A0AAD4GJZ9_BOLED</name>
<comment type="caution">
    <text evidence="2">The sequence shown here is derived from an EMBL/GenBank/DDBJ whole genome shotgun (WGS) entry which is preliminary data.</text>
</comment>
<dbReference type="EMBL" id="WHUW01000003">
    <property type="protein sequence ID" value="KAF8449416.1"/>
    <property type="molecule type" value="Genomic_DNA"/>
</dbReference>
<dbReference type="Gene3D" id="1.20.1280.50">
    <property type="match status" value="1"/>
</dbReference>